<dbReference type="EMBL" id="BAABAK010000015">
    <property type="protein sequence ID" value="GAA3975158.1"/>
    <property type="molecule type" value="Genomic_DNA"/>
</dbReference>
<evidence type="ECO:0000259" key="1">
    <source>
        <dbReference type="PROSITE" id="PS01124"/>
    </source>
</evidence>
<protein>
    <recommendedName>
        <fullName evidence="1">HTH araC/xylS-type domain-containing protein</fullName>
    </recommendedName>
</protein>
<name>A0ABP7Q399_9SPHI</name>
<evidence type="ECO:0000313" key="2">
    <source>
        <dbReference type="EMBL" id="GAA3975158.1"/>
    </source>
</evidence>
<dbReference type="Gene3D" id="1.10.10.60">
    <property type="entry name" value="Homeodomain-like"/>
    <property type="match status" value="1"/>
</dbReference>
<proteinExistence type="predicted"/>
<dbReference type="Proteomes" id="UP001501081">
    <property type="component" value="Unassembled WGS sequence"/>
</dbReference>
<dbReference type="SMART" id="SM00342">
    <property type="entry name" value="HTH_ARAC"/>
    <property type="match status" value="1"/>
</dbReference>
<comment type="caution">
    <text evidence="2">The sequence shown here is derived from an EMBL/GenBank/DDBJ whole genome shotgun (WGS) entry which is preliminary data.</text>
</comment>
<organism evidence="2 3">
    <name type="scientific">Pedobacter ginsengiterrae</name>
    <dbReference type="NCBI Taxonomy" id="871696"/>
    <lineage>
        <taxon>Bacteria</taxon>
        <taxon>Pseudomonadati</taxon>
        <taxon>Bacteroidota</taxon>
        <taxon>Sphingobacteriia</taxon>
        <taxon>Sphingobacteriales</taxon>
        <taxon>Sphingobacteriaceae</taxon>
        <taxon>Pedobacter</taxon>
    </lineage>
</organism>
<evidence type="ECO:0000313" key="3">
    <source>
        <dbReference type="Proteomes" id="UP001501081"/>
    </source>
</evidence>
<dbReference type="RefSeq" id="WP_316754906.1">
    <property type="nucleotide sequence ID" value="NZ_BAABAK010000015.1"/>
</dbReference>
<dbReference type="PROSITE" id="PS01124">
    <property type="entry name" value="HTH_ARAC_FAMILY_2"/>
    <property type="match status" value="1"/>
</dbReference>
<keyword evidence="3" id="KW-1185">Reference proteome</keyword>
<reference evidence="3" key="1">
    <citation type="journal article" date="2019" name="Int. J. Syst. Evol. Microbiol.">
        <title>The Global Catalogue of Microorganisms (GCM) 10K type strain sequencing project: providing services to taxonomists for standard genome sequencing and annotation.</title>
        <authorList>
            <consortium name="The Broad Institute Genomics Platform"/>
            <consortium name="The Broad Institute Genome Sequencing Center for Infectious Disease"/>
            <person name="Wu L."/>
            <person name="Ma J."/>
        </authorList>
    </citation>
    <scope>NUCLEOTIDE SEQUENCE [LARGE SCALE GENOMIC DNA]</scope>
    <source>
        <strain evidence="3">JCM 17338</strain>
    </source>
</reference>
<dbReference type="Pfam" id="PF20240">
    <property type="entry name" value="DUF6597"/>
    <property type="match status" value="1"/>
</dbReference>
<sequence>MDKDLNFKLTRPDKSVSDFVESFWLLHNQSDQDKDIVVLPDGRLELTFSKSEAEPFHIVRSGIETFPSKVVLKAKTLMFAISFKLLATEYIFQNVVSNLLNYAEYMPLNFWDFTEKDLENFDGFCEKASKKIHSLLPKNIDERKQKLFDLIYASKGSLTVKELSQSVYWNSRQINRYFNQQYGISLKLYCNILRFRGSLDHIAQGQLFPESHFTDQSHFIREIKKFSGVVPKELLKNKNDRFIQFSVLDRE</sequence>
<gene>
    <name evidence="2" type="ORF">GCM10022246_29560</name>
</gene>
<feature type="domain" description="HTH araC/xylS-type" evidence="1">
    <location>
        <begin position="130"/>
        <end position="237"/>
    </location>
</feature>
<accession>A0ABP7Q399</accession>
<dbReference type="InterPro" id="IPR046532">
    <property type="entry name" value="DUF6597"/>
</dbReference>
<dbReference type="InterPro" id="IPR018060">
    <property type="entry name" value="HTH_AraC"/>
</dbReference>